<protein>
    <submittedName>
        <fullName evidence="1">Terminase</fullName>
    </submittedName>
</protein>
<dbReference type="Proteomes" id="UP000598971">
    <property type="component" value="Unassembled WGS sequence"/>
</dbReference>
<comment type="caution">
    <text evidence="1">The sequence shown here is derived from an EMBL/GenBank/DDBJ whole genome shotgun (WGS) entry which is preliminary data.</text>
</comment>
<keyword evidence="2" id="KW-1185">Reference proteome</keyword>
<sequence>MAKITNDKKGRLNKKEMEAKKLIAEIMFMDFEDQNVIAESVGVTPKTISSWKQEGMWEKKRSAKTISRDELVNKLLTNINVMLDQAVADGADSNFGALADQLIKMTNSIEKLDKKNNVIYNAETFQNFNRYLLQRMNDDKNLTLDTIKIINKLQNDYITLRMTAG</sequence>
<name>A0A8J8FAT8_9BACT</name>
<reference evidence="1" key="1">
    <citation type="submission" date="2019-10" db="EMBL/GenBank/DDBJ databases">
        <title>Draft genome sequence of Panacibacter sp. KCS-6.</title>
        <authorList>
            <person name="Yim K.J."/>
        </authorList>
    </citation>
    <scope>NUCLEOTIDE SEQUENCE</scope>
    <source>
        <strain evidence="1">KCS-6</strain>
    </source>
</reference>
<evidence type="ECO:0000313" key="1">
    <source>
        <dbReference type="EMBL" id="NNV54536.1"/>
    </source>
</evidence>
<evidence type="ECO:0000313" key="2">
    <source>
        <dbReference type="Proteomes" id="UP000598971"/>
    </source>
</evidence>
<gene>
    <name evidence="1" type="ORF">GD597_03620</name>
</gene>
<dbReference type="EMBL" id="WHPF01000002">
    <property type="protein sequence ID" value="NNV54536.1"/>
    <property type="molecule type" value="Genomic_DNA"/>
</dbReference>
<proteinExistence type="predicted"/>
<organism evidence="1 2">
    <name type="scientific">Limnovirga soli</name>
    <dbReference type="NCBI Taxonomy" id="2656915"/>
    <lineage>
        <taxon>Bacteria</taxon>
        <taxon>Pseudomonadati</taxon>
        <taxon>Bacteroidota</taxon>
        <taxon>Chitinophagia</taxon>
        <taxon>Chitinophagales</taxon>
        <taxon>Chitinophagaceae</taxon>
        <taxon>Limnovirga</taxon>
    </lineage>
</organism>
<accession>A0A8J8FAT8</accession>
<dbReference type="RefSeq" id="WP_171606453.1">
    <property type="nucleotide sequence ID" value="NZ_WHPF01000002.1"/>
</dbReference>
<dbReference type="AlphaFoldDB" id="A0A8J8FAT8"/>